<feature type="region of interest" description="Disordered" evidence="9">
    <location>
        <begin position="1"/>
        <end position="33"/>
    </location>
</feature>
<keyword evidence="7 10" id="KW-1133">Transmembrane helix</keyword>
<dbReference type="InterPro" id="IPR004648">
    <property type="entry name" value="Oligpept_transpt"/>
</dbReference>
<dbReference type="GO" id="GO:0016020">
    <property type="term" value="C:membrane"/>
    <property type="evidence" value="ECO:0007669"/>
    <property type="project" value="UniProtKB-SubCell"/>
</dbReference>
<dbReference type="InterPro" id="IPR004813">
    <property type="entry name" value="OPT"/>
</dbReference>
<dbReference type="Pfam" id="PF03169">
    <property type="entry name" value="OPT"/>
    <property type="match status" value="1"/>
</dbReference>
<dbReference type="NCBIfam" id="TIGR00728">
    <property type="entry name" value="OPT_sfam"/>
    <property type="match status" value="1"/>
</dbReference>
<keyword evidence="5" id="KW-0571">Peptide transport</keyword>
<accession>A0AAQ3WKW3</accession>
<proteinExistence type="inferred from homology"/>
<evidence type="ECO:0000256" key="7">
    <source>
        <dbReference type="ARBA" id="ARBA00022989"/>
    </source>
</evidence>
<evidence type="ECO:0000256" key="1">
    <source>
        <dbReference type="ARBA" id="ARBA00004141"/>
    </source>
</evidence>
<evidence type="ECO:0000256" key="10">
    <source>
        <dbReference type="SAM" id="Phobius"/>
    </source>
</evidence>
<dbReference type="PANTHER" id="PTHR22601">
    <property type="entry name" value="ISP4 LIKE PROTEIN"/>
    <property type="match status" value="1"/>
</dbReference>
<feature type="transmembrane region" description="Helical" evidence="10">
    <location>
        <begin position="306"/>
        <end position="327"/>
    </location>
</feature>
<reference evidence="11 12" key="1">
    <citation type="submission" date="2024-02" db="EMBL/GenBank/DDBJ databases">
        <title>High-quality chromosome-scale genome assembly of Pensacola bahiagrass (Paspalum notatum Flugge var. saurae).</title>
        <authorList>
            <person name="Vega J.M."/>
            <person name="Podio M."/>
            <person name="Orjuela J."/>
            <person name="Siena L.A."/>
            <person name="Pessino S.C."/>
            <person name="Combes M.C."/>
            <person name="Mariac C."/>
            <person name="Albertini E."/>
            <person name="Pupilli F."/>
            <person name="Ortiz J.P.A."/>
            <person name="Leblanc O."/>
        </authorList>
    </citation>
    <scope>NUCLEOTIDE SEQUENCE [LARGE SCALE GENOMIC DNA]</scope>
    <source>
        <strain evidence="11">R1</strain>
        <tissue evidence="11">Leaf</tissue>
    </source>
</reference>
<feature type="compositionally biased region" description="Acidic residues" evidence="9">
    <location>
        <begin position="21"/>
        <end position="30"/>
    </location>
</feature>
<evidence type="ECO:0000256" key="3">
    <source>
        <dbReference type="ARBA" id="ARBA00022448"/>
    </source>
</evidence>
<feature type="transmembrane region" description="Helical" evidence="10">
    <location>
        <begin position="163"/>
        <end position="183"/>
    </location>
</feature>
<evidence type="ECO:0000313" key="11">
    <source>
        <dbReference type="EMBL" id="WVZ65472.1"/>
    </source>
</evidence>
<feature type="transmembrane region" description="Helical" evidence="10">
    <location>
        <begin position="278"/>
        <end position="299"/>
    </location>
</feature>
<comment type="similarity">
    <text evidence="2">Belongs to the oligopeptide OPT transporter (TC 2.A.67.1) family.</text>
</comment>
<evidence type="ECO:0000313" key="12">
    <source>
        <dbReference type="Proteomes" id="UP001341281"/>
    </source>
</evidence>
<protein>
    <recommendedName>
        <fullName evidence="13">Oligopeptide transporter 4</fullName>
    </recommendedName>
</protein>
<name>A0AAQ3WKW3_PASNO</name>
<feature type="transmembrane region" description="Helical" evidence="10">
    <location>
        <begin position="231"/>
        <end position="258"/>
    </location>
</feature>
<keyword evidence="8 10" id="KW-0472">Membrane</keyword>
<feature type="transmembrane region" description="Helical" evidence="10">
    <location>
        <begin position="459"/>
        <end position="480"/>
    </location>
</feature>
<feature type="compositionally biased region" description="Basic and acidic residues" evidence="9">
    <location>
        <begin position="1"/>
        <end position="12"/>
    </location>
</feature>
<organism evidence="11 12">
    <name type="scientific">Paspalum notatum var. saurae</name>
    <dbReference type="NCBI Taxonomy" id="547442"/>
    <lineage>
        <taxon>Eukaryota</taxon>
        <taxon>Viridiplantae</taxon>
        <taxon>Streptophyta</taxon>
        <taxon>Embryophyta</taxon>
        <taxon>Tracheophyta</taxon>
        <taxon>Spermatophyta</taxon>
        <taxon>Magnoliopsida</taxon>
        <taxon>Liliopsida</taxon>
        <taxon>Poales</taxon>
        <taxon>Poaceae</taxon>
        <taxon>PACMAD clade</taxon>
        <taxon>Panicoideae</taxon>
        <taxon>Andropogonodae</taxon>
        <taxon>Paspaleae</taxon>
        <taxon>Paspalinae</taxon>
        <taxon>Paspalum</taxon>
    </lineage>
</organism>
<feature type="transmembrane region" description="Helical" evidence="10">
    <location>
        <begin position="377"/>
        <end position="401"/>
    </location>
</feature>
<keyword evidence="3" id="KW-0813">Transport</keyword>
<dbReference type="GO" id="GO:0035673">
    <property type="term" value="F:oligopeptide transmembrane transporter activity"/>
    <property type="evidence" value="ECO:0007669"/>
    <property type="project" value="InterPro"/>
</dbReference>
<evidence type="ECO:0000256" key="8">
    <source>
        <dbReference type="ARBA" id="ARBA00023136"/>
    </source>
</evidence>
<dbReference type="Proteomes" id="UP001341281">
    <property type="component" value="Chromosome 03"/>
</dbReference>
<evidence type="ECO:0000256" key="6">
    <source>
        <dbReference type="ARBA" id="ARBA00022927"/>
    </source>
</evidence>
<gene>
    <name evidence="11" type="ORF">U9M48_014827</name>
</gene>
<evidence type="ECO:0000256" key="4">
    <source>
        <dbReference type="ARBA" id="ARBA00022692"/>
    </source>
</evidence>
<dbReference type="EMBL" id="CP144747">
    <property type="protein sequence ID" value="WVZ65472.1"/>
    <property type="molecule type" value="Genomic_DNA"/>
</dbReference>
<evidence type="ECO:0008006" key="13">
    <source>
        <dbReference type="Google" id="ProtNLM"/>
    </source>
</evidence>
<feature type="transmembrane region" description="Helical" evidence="10">
    <location>
        <begin position="49"/>
        <end position="67"/>
    </location>
</feature>
<keyword evidence="4 10" id="KW-0812">Transmembrane</keyword>
<evidence type="ECO:0000256" key="5">
    <source>
        <dbReference type="ARBA" id="ARBA00022856"/>
    </source>
</evidence>
<dbReference type="AlphaFoldDB" id="A0AAQ3WKW3"/>
<comment type="subcellular location">
    <subcellularLocation>
        <location evidence="1">Membrane</location>
        <topology evidence="1">Multi-pass membrane protein</topology>
    </subcellularLocation>
</comment>
<feature type="transmembrane region" description="Helical" evidence="10">
    <location>
        <begin position="432"/>
        <end position="453"/>
    </location>
</feature>
<keyword evidence="6" id="KW-0653">Protein transport</keyword>
<dbReference type="GO" id="GO:0015031">
    <property type="term" value="P:protein transport"/>
    <property type="evidence" value="ECO:0007669"/>
    <property type="project" value="UniProtKB-KW"/>
</dbReference>
<sequence length="495" mass="54902">MGEISADDRGLSKEVPGVGVGDDEEEETSPIEEVRLTVPSTDDPSLPVWTFRMWSIGLASCALLSFLNQFFMFRTEPLVVTQITAQVASLPVGHLMARALPRARFRAPKLLGGGEWSLNPGPFNVKEHVLISIFANAGFAFGGGNAYAVSVVDIVRAFYHRHISFFTAWLLVITTQVLGYGWAGLMRKYVVEPAHMWWPATLVQVSLFRALHEKDDERAQSSRQISRSKFFMVALACSFAWYAVPGYLFPTLTSISWVCWAFPKSVTAQQLGSGMRGLGLGAFTLDWSTVSSFLFSPLVSPFFATFNVFIGYVFYVYITVPIAYWGLNLSNAKTFPIFSSDLFMSNGTRYNVPSIVNGQFQLDEDAYARSGGVNLSIFFAFTYGFGFAAVAATITHVALFYGKEIYQRFKASVKERPDIHTKLMKRYADIPGWWFGSLMALSVAASLLLCTVLKREVQLPWWGLIFACGIGFIFTLPISIISATTNQANACSECD</sequence>
<evidence type="ECO:0000256" key="2">
    <source>
        <dbReference type="ARBA" id="ARBA00005484"/>
    </source>
</evidence>
<evidence type="ECO:0000256" key="9">
    <source>
        <dbReference type="SAM" id="MobiDB-lite"/>
    </source>
</evidence>
<keyword evidence="12" id="KW-1185">Reference proteome</keyword>